<keyword evidence="3" id="KW-1185">Reference proteome</keyword>
<comment type="caution">
    <text evidence="2">The sequence shown here is derived from an EMBL/GenBank/DDBJ whole genome shotgun (WGS) entry which is preliminary data.</text>
</comment>
<name>A0A9W9EL32_9EURO</name>
<dbReference type="PANTHER" id="PTHR28029:SF1">
    <property type="entry name" value="PROTEIN ILM1"/>
    <property type="match status" value="1"/>
</dbReference>
<sequence length="210" mass="23584">MVLVSSKTLIQAHAVLLIVIAGYLIKSPEVITDSNIVFMMGETLKIDFPPETSPLTSPFVFCAVFLAAEALVDIVLLSSLPFRNALDEALPYIRPLRNSNLPSEDLRALEKLPEYITTNLTMYWNVWVSVAAARIALYAGLAVFIYQAKDSFIASTYTAAAAASGLDRLKSRVVFTFAFMEMMVWFWTFVTLREERQERLTKLLEDAKDN</sequence>
<dbReference type="Proteomes" id="UP001149165">
    <property type="component" value="Unassembled WGS sequence"/>
</dbReference>
<feature type="transmembrane region" description="Helical" evidence="1">
    <location>
        <begin position="124"/>
        <end position="146"/>
    </location>
</feature>
<keyword evidence="1" id="KW-0812">Transmembrane</keyword>
<proteinExistence type="predicted"/>
<dbReference type="Pfam" id="PF10311">
    <property type="entry name" value="Ilm1"/>
    <property type="match status" value="1"/>
</dbReference>
<evidence type="ECO:0000313" key="2">
    <source>
        <dbReference type="EMBL" id="KAJ5083798.1"/>
    </source>
</evidence>
<organism evidence="2 3">
    <name type="scientific">Penicillium angulare</name>
    <dbReference type="NCBI Taxonomy" id="116970"/>
    <lineage>
        <taxon>Eukaryota</taxon>
        <taxon>Fungi</taxon>
        <taxon>Dikarya</taxon>
        <taxon>Ascomycota</taxon>
        <taxon>Pezizomycotina</taxon>
        <taxon>Eurotiomycetes</taxon>
        <taxon>Eurotiomycetidae</taxon>
        <taxon>Eurotiales</taxon>
        <taxon>Aspergillaceae</taxon>
        <taxon>Penicillium</taxon>
    </lineage>
</organism>
<dbReference type="EMBL" id="JAPQKH010000008">
    <property type="protein sequence ID" value="KAJ5083798.1"/>
    <property type="molecule type" value="Genomic_DNA"/>
</dbReference>
<accession>A0A9W9EL32</accession>
<dbReference type="AlphaFoldDB" id="A0A9W9EL32"/>
<dbReference type="PANTHER" id="PTHR28029">
    <property type="entry name" value="PROTEIN ILM1"/>
    <property type="match status" value="1"/>
</dbReference>
<reference evidence="2" key="1">
    <citation type="submission" date="2022-11" db="EMBL/GenBank/DDBJ databases">
        <authorList>
            <person name="Petersen C."/>
        </authorList>
    </citation>
    <scope>NUCLEOTIDE SEQUENCE</scope>
    <source>
        <strain evidence="2">IBT 30069</strain>
    </source>
</reference>
<reference evidence="2" key="2">
    <citation type="journal article" date="2023" name="IMA Fungus">
        <title>Comparative genomic study of the Penicillium genus elucidates a diverse pangenome and 15 lateral gene transfer events.</title>
        <authorList>
            <person name="Petersen C."/>
            <person name="Sorensen T."/>
            <person name="Nielsen M.R."/>
            <person name="Sondergaard T.E."/>
            <person name="Sorensen J.L."/>
            <person name="Fitzpatrick D.A."/>
            <person name="Frisvad J.C."/>
            <person name="Nielsen K.L."/>
        </authorList>
    </citation>
    <scope>NUCLEOTIDE SEQUENCE</scope>
    <source>
        <strain evidence="2">IBT 30069</strain>
    </source>
</reference>
<keyword evidence="1" id="KW-1133">Transmembrane helix</keyword>
<evidence type="ECO:0000313" key="3">
    <source>
        <dbReference type="Proteomes" id="UP001149165"/>
    </source>
</evidence>
<feature type="transmembrane region" description="Helical" evidence="1">
    <location>
        <begin position="9"/>
        <end position="25"/>
    </location>
</feature>
<evidence type="ECO:0000256" key="1">
    <source>
        <dbReference type="SAM" id="Phobius"/>
    </source>
</evidence>
<keyword evidence="1" id="KW-0472">Membrane</keyword>
<gene>
    <name evidence="2" type="ORF">N7456_013225</name>
</gene>
<feature type="transmembrane region" description="Helical" evidence="1">
    <location>
        <begin position="173"/>
        <end position="192"/>
    </location>
</feature>
<dbReference type="InterPro" id="IPR018815">
    <property type="entry name" value="Incr_loss_mito_DNA_1"/>
</dbReference>
<protein>
    <submittedName>
        <fullName evidence="2">Increased loss of mitochondrial DNA protein 1</fullName>
    </submittedName>
</protein>
<feature type="transmembrane region" description="Helical" evidence="1">
    <location>
        <begin position="58"/>
        <end position="77"/>
    </location>
</feature>
<dbReference type="OrthoDB" id="5299849at2759"/>